<dbReference type="RefSeq" id="WP_248267689.1">
    <property type="nucleotide sequence ID" value="NZ_CP096034.1"/>
</dbReference>
<organism evidence="1 2">
    <name type="scientific">Gottfriedia acidiceleris</name>
    <dbReference type="NCBI Taxonomy" id="371036"/>
    <lineage>
        <taxon>Bacteria</taxon>
        <taxon>Bacillati</taxon>
        <taxon>Bacillota</taxon>
        <taxon>Bacilli</taxon>
        <taxon>Bacillales</taxon>
        <taxon>Bacillaceae</taxon>
        <taxon>Gottfriedia</taxon>
    </lineage>
</organism>
<accession>A0ABY4JM99</accession>
<protein>
    <submittedName>
        <fullName evidence="1">Uncharacterized protein</fullName>
    </submittedName>
</protein>
<proteinExistence type="predicted"/>
<evidence type="ECO:0000313" key="1">
    <source>
        <dbReference type="EMBL" id="UPM54592.1"/>
    </source>
</evidence>
<evidence type="ECO:0000313" key="2">
    <source>
        <dbReference type="Proteomes" id="UP000830639"/>
    </source>
</evidence>
<dbReference type="Proteomes" id="UP000830639">
    <property type="component" value="Chromosome"/>
</dbReference>
<sequence length="131" mass="15237">MAEVQNKKWVDKSIILLLALVFISLAINVPKIQILYDSTLIGTFHSKKLPFATIVFDEDDHHSFYYYNQSESDKGNYTQKTDTTYVINSSKFHNLKIIYDEKGRTFKIKIDNETYVFKQSDTVPTIIDNSE</sequence>
<gene>
    <name evidence="1" type="ORF">MY490_01535</name>
</gene>
<dbReference type="EMBL" id="CP096034">
    <property type="protein sequence ID" value="UPM54592.1"/>
    <property type="molecule type" value="Genomic_DNA"/>
</dbReference>
<name>A0ABY4JM99_9BACI</name>
<reference evidence="1 2" key="1">
    <citation type="submission" date="2022-04" db="EMBL/GenBank/DDBJ databases">
        <title>Mechanism of arsenic methylation and mitigation arsenic toxicity by Bacillus sp. LH14 from an Arsenic-Contaminated Paddy Soil.</title>
        <authorList>
            <person name="Wang D."/>
        </authorList>
    </citation>
    <scope>NUCLEOTIDE SEQUENCE [LARGE SCALE GENOMIC DNA]</scope>
    <source>
        <strain evidence="1 2">LH14</strain>
    </source>
</reference>
<keyword evidence="2" id="KW-1185">Reference proteome</keyword>